<dbReference type="SUPFAM" id="SSF56322">
    <property type="entry name" value="ADC synthase"/>
    <property type="match status" value="1"/>
</dbReference>
<keyword evidence="2" id="KW-0808">Transferase</keyword>
<dbReference type="InterPro" id="IPR043132">
    <property type="entry name" value="BCAT-like_C"/>
</dbReference>
<evidence type="ECO:0000259" key="4">
    <source>
        <dbReference type="Pfam" id="PF04715"/>
    </source>
</evidence>
<protein>
    <recommendedName>
        <fullName evidence="1">aminodeoxychorismate synthase</fullName>
        <ecNumber evidence="1">2.6.1.85</ecNumber>
    </recommendedName>
</protein>
<dbReference type="Pfam" id="PF01063">
    <property type="entry name" value="Aminotran_4"/>
    <property type="match status" value="1"/>
</dbReference>
<gene>
    <name evidence="5" type="ordered locus">Dole_1097</name>
</gene>
<sequence>MDPFLNTLAKPVTVHTETLCLDEPFETTAARFADRPHTVVLLSGGDADSARYHLLATDPWLIFTARSRRLELQTENGSHTFTGHPVESLKKILARFHMAAADLPAPVGAGLFGYLAYDVKDCLEHLPRTSVNDLCLPDLYMFAPRLILVHDKKENTTRLCVPELSADATRQALDRFYAVMNQPAPVPGPVSIGNGFASNFTRPDYEAAVARIRDYIAAGDVYQVNMSQRFETAFDGDPYALFARLYKKNPAPFFAYVHAGDHHLLSTSPERFLLQQGRFVETRPIKGTRPRGKTPDQDAQNRKDLLQSKKDDAELSMIVDLLRNDLGRVCASGTVKVAGHKRLEAYDNVFHMVSVVTGELAQNRDTADLVEAAFPGGSITGCPKIRSMEIIDELEPCRRHIYTGSIGYISFHDTADLSIAIRTATLHGGRLFYSAGGGIVYDSVPSEEYEETLAKARTMLDAFAGPEIVPASRPLVWLNGRIIKENEAAVPLASPGFQYGAGLFETIRADNGTPRLLDAHIQRFNHSWPEIFPGPAPDLTWSTVIEQVLSANGLGNGPAAVKIMASLGQKETAPFDYTLAVTARPYTHRLALINKKGIDLALYPEPRQIATARHKTINYLFYFQAGKWAKAQGADEALILNPDNTLSETNTANLMLACGNTILVPQSATVLPGIMQQAALELLQSWGYEIKETPVTLNQALEADGLLVTNSLMGAVPVLSIDSRKASPAFELCERINRGMG</sequence>
<proteinExistence type="predicted"/>
<dbReference type="InterPro" id="IPR015890">
    <property type="entry name" value="Chorismate_C"/>
</dbReference>
<dbReference type="Pfam" id="PF00425">
    <property type="entry name" value="Chorismate_bind"/>
    <property type="match status" value="1"/>
</dbReference>
<dbReference type="NCBIfam" id="TIGR00553">
    <property type="entry name" value="pabB"/>
    <property type="match status" value="1"/>
</dbReference>
<evidence type="ECO:0000256" key="1">
    <source>
        <dbReference type="ARBA" id="ARBA00013139"/>
    </source>
</evidence>
<dbReference type="GO" id="GO:0000162">
    <property type="term" value="P:L-tryptophan biosynthetic process"/>
    <property type="evidence" value="ECO:0007669"/>
    <property type="project" value="TreeGrafter"/>
</dbReference>
<dbReference type="PRINTS" id="PR00095">
    <property type="entry name" value="ANTSNTHASEI"/>
</dbReference>
<dbReference type="RefSeq" id="WP_012174522.1">
    <property type="nucleotide sequence ID" value="NC_009943.1"/>
</dbReference>
<dbReference type="InterPro" id="IPR006805">
    <property type="entry name" value="Anth_synth_I_N"/>
</dbReference>
<dbReference type="CDD" id="cd00449">
    <property type="entry name" value="PLPDE_IV"/>
    <property type="match status" value="1"/>
</dbReference>
<dbReference type="InterPro" id="IPR005801">
    <property type="entry name" value="ADC_synthase"/>
</dbReference>
<evidence type="ECO:0000259" key="3">
    <source>
        <dbReference type="Pfam" id="PF00425"/>
    </source>
</evidence>
<dbReference type="InterPro" id="IPR036038">
    <property type="entry name" value="Aminotransferase-like"/>
</dbReference>
<evidence type="ECO:0000256" key="2">
    <source>
        <dbReference type="ARBA" id="ARBA00022679"/>
    </source>
</evidence>
<dbReference type="Gene3D" id="3.20.10.10">
    <property type="entry name" value="D-amino Acid Aminotransferase, subunit A, domain 2"/>
    <property type="match status" value="1"/>
</dbReference>
<dbReference type="STRING" id="96561.Dole_1097"/>
<dbReference type="GO" id="GO:0009396">
    <property type="term" value="P:folic acid-containing compound biosynthetic process"/>
    <property type="evidence" value="ECO:0007669"/>
    <property type="project" value="InterPro"/>
</dbReference>
<dbReference type="Gene3D" id="3.60.120.10">
    <property type="entry name" value="Anthranilate synthase"/>
    <property type="match status" value="1"/>
</dbReference>
<dbReference type="InterPro" id="IPR005802">
    <property type="entry name" value="ADC_synth_comp_1"/>
</dbReference>
<reference evidence="5 6" key="1">
    <citation type="submission" date="2007-10" db="EMBL/GenBank/DDBJ databases">
        <title>Complete sequence of Desulfococcus oleovorans Hxd3.</title>
        <authorList>
            <consortium name="US DOE Joint Genome Institute"/>
            <person name="Copeland A."/>
            <person name="Lucas S."/>
            <person name="Lapidus A."/>
            <person name="Barry K."/>
            <person name="Glavina del Rio T."/>
            <person name="Dalin E."/>
            <person name="Tice H."/>
            <person name="Pitluck S."/>
            <person name="Kiss H."/>
            <person name="Brettin T."/>
            <person name="Bruce D."/>
            <person name="Detter J.C."/>
            <person name="Han C."/>
            <person name="Schmutz J."/>
            <person name="Larimer F."/>
            <person name="Land M."/>
            <person name="Hauser L."/>
            <person name="Kyrpides N."/>
            <person name="Kim E."/>
            <person name="Wawrik B."/>
            <person name="Richardson P."/>
        </authorList>
    </citation>
    <scope>NUCLEOTIDE SEQUENCE [LARGE SCALE GENOMIC DNA]</scope>
    <source>
        <strain evidence="6">DSM 6200 / JCM 39069 / Hxd3</strain>
    </source>
</reference>
<feature type="domain" description="Chorismate-utilising enzyme C-terminal" evidence="3">
    <location>
        <begin position="203"/>
        <end position="455"/>
    </location>
</feature>
<dbReference type="PANTHER" id="PTHR11236">
    <property type="entry name" value="AMINOBENZOATE/ANTHRANILATE SYNTHASE"/>
    <property type="match status" value="1"/>
</dbReference>
<feature type="domain" description="Anthranilate synthase component I N-terminal" evidence="4">
    <location>
        <begin position="26"/>
        <end position="158"/>
    </location>
</feature>
<evidence type="ECO:0000313" key="6">
    <source>
        <dbReference type="Proteomes" id="UP000008561"/>
    </source>
</evidence>
<name>A8ZX48_DESOH</name>
<dbReference type="InterPro" id="IPR001544">
    <property type="entry name" value="Aminotrans_IV"/>
</dbReference>
<organism evidence="5 6">
    <name type="scientific">Desulfosudis oleivorans (strain DSM 6200 / JCM 39069 / Hxd3)</name>
    <name type="common">Desulfococcus oleovorans</name>
    <dbReference type="NCBI Taxonomy" id="96561"/>
    <lineage>
        <taxon>Bacteria</taxon>
        <taxon>Pseudomonadati</taxon>
        <taxon>Thermodesulfobacteriota</taxon>
        <taxon>Desulfobacteria</taxon>
        <taxon>Desulfobacterales</taxon>
        <taxon>Desulfosudaceae</taxon>
        <taxon>Desulfosudis</taxon>
    </lineage>
</organism>
<dbReference type="SUPFAM" id="SSF56752">
    <property type="entry name" value="D-aminoacid aminotransferase-like PLP-dependent enzymes"/>
    <property type="match status" value="1"/>
</dbReference>
<dbReference type="Gene3D" id="3.30.470.10">
    <property type="match status" value="1"/>
</dbReference>
<dbReference type="PANTHER" id="PTHR11236:SF50">
    <property type="entry name" value="AMINODEOXYCHORISMATE SYNTHASE COMPONENT 1"/>
    <property type="match status" value="1"/>
</dbReference>
<dbReference type="eggNOG" id="COG0115">
    <property type="taxonomic scope" value="Bacteria"/>
</dbReference>
<evidence type="ECO:0000313" key="5">
    <source>
        <dbReference type="EMBL" id="ABW66904.1"/>
    </source>
</evidence>
<dbReference type="OrthoDB" id="9803598at2"/>
<dbReference type="GO" id="GO:0046820">
    <property type="term" value="F:4-amino-4-deoxychorismate synthase activity"/>
    <property type="evidence" value="ECO:0007669"/>
    <property type="project" value="UniProtKB-EC"/>
</dbReference>
<keyword evidence="6" id="KW-1185">Reference proteome</keyword>
<dbReference type="EC" id="2.6.1.85" evidence="1"/>
<dbReference type="HOGENOM" id="CLU_006493_6_0_7"/>
<dbReference type="eggNOG" id="COG0147">
    <property type="taxonomic scope" value="Bacteria"/>
</dbReference>
<dbReference type="Pfam" id="PF04715">
    <property type="entry name" value="Anth_synt_I_N"/>
    <property type="match status" value="1"/>
</dbReference>
<dbReference type="Proteomes" id="UP000008561">
    <property type="component" value="Chromosome"/>
</dbReference>
<dbReference type="InterPro" id="IPR043131">
    <property type="entry name" value="BCAT-like_N"/>
</dbReference>
<dbReference type="InterPro" id="IPR019999">
    <property type="entry name" value="Anth_synth_I-like"/>
</dbReference>
<dbReference type="EMBL" id="CP000859">
    <property type="protein sequence ID" value="ABW66904.1"/>
    <property type="molecule type" value="Genomic_DNA"/>
</dbReference>
<dbReference type="KEGG" id="dol:Dole_1097"/>
<accession>A8ZX48</accession>
<dbReference type="AlphaFoldDB" id="A8ZX48"/>